<evidence type="ECO:0000256" key="4">
    <source>
        <dbReference type="ARBA" id="ARBA00022982"/>
    </source>
</evidence>
<dbReference type="PRINTS" id="PR00606">
    <property type="entry name" value="CYTCHROMECID"/>
</dbReference>
<dbReference type="SUPFAM" id="SSF52317">
    <property type="entry name" value="Class I glutamine amidotransferase-like"/>
    <property type="match status" value="1"/>
</dbReference>
<feature type="region of interest" description="Disordered" evidence="7">
    <location>
        <begin position="508"/>
        <end position="535"/>
    </location>
</feature>
<protein>
    <submittedName>
        <fullName evidence="10">Carbohydrate-binding protein</fullName>
    </submittedName>
</protein>
<dbReference type="Gene3D" id="1.10.760.10">
    <property type="entry name" value="Cytochrome c-like domain"/>
    <property type="match status" value="1"/>
</dbReference>
<dbReference type="SMART" id="SM00089">
    <property type="entry name" value="PKD"/>
    <property type="match status" value="1"/>
</dbReference>
<evidence type="ECO:0000313" key="11">
    <source>
        <dbReference type="Proteomes" id="UP000308528"/>
    </source>
</evidence>
<dbReference type="InterPro" id="IPR012938">
    <property type="entry name" value="Glc/Sorbosone_DH"/>
</dbReference>
<evidence type="ECO:0000256" key="6">
    <source>
        <dbReference type="PIRSR" id="PIRSR602324-1"/>
    </source>
</evidence>
<dbReference type="SUPFAM" id="SSF46626">
    <property type="entry name" value="Cytochrome c"/>
    <property type="match status" value="1"/>
</dbReference>
<keyword evidence="2 6" id="KW-0349">Heme</keyword>
<dbReference type="InterPro" id="IPR022409">
    <property type="entry name" value="PKD/Chitinase_dom"/>
</dbReference>
<feature type="binding site" description="covalent" evidence="6">
    <location>
        <position position="884"/>
    </location>
    <ligand>
        <name>heme c</name>
        <dbReference type="ChEBI" id="CHEBI:61717"/>
    </ligand>
</feature>
<feature type="compositionally biased region" description="Polar residues" evidence="7">
    <location>
        <begin position="413"/>
        <end position="425"/>
    </location>
</feature>
<organism evidence="10 11">
    <name type="scientific">Neolewinella litorea</name>
    <dbReference type="NCBI Taxonomy" id="2562452"/>
    <lineage>
        <taxon>Bacteria</taxon>
        <taxon>Pseudomonadati</taxon>
        <taxon>Bacteroidota</taxon>
        <taxon>Saprospiria</taxon>
        <taxon>Saprospirales</taxon>
        <taxon>Lewinellaceae</taxon>
        <taxon>Neolewinella</taxon>
    </lineage>
</organism>
<evidence type="ECO:0000256" key="1">
    <source>
        <dbReference type="ARBA" id="ARBA00022448"/>
    </source>
</evidence>
<evidence type="ECO:0000313" key="10">
    <source>
        <dbReference type="EMBL" id="THH34607.1"/>
    </source>
</evidence>
<dbReference type="OrthoDB" id="9816308at2"/>
<keyword evidence="3 6" id="KW-0479">Metal-binding</keyword>
<evidence type="ECO:0000259" key="9">
    <source>
        <dbReference type="PROSITE" id="PS51007"/>
    </source>
</evidence>
<dbReference type="EMBL" id="SRSF01000015">
    <property type="protein sequence ID" value="THH34607.1"/>
    <property type="molecule type" value="Genomic_DNA"/>
</dbReference>
<dbReference type="InterPro" id="IPR011042">
    <property type="entry name" value="6-blade_b-propeller_TolB-like"/>
</dbReference>
<evidence type="ECO:0000256" key="5">
    <source>
        <dbReference type="ARBA" id="ARBA00023004"/>
    </source>
</evidence>
<dbReference type="InterPro" id="IPR036909">
    <property type="entry name" value="Cyt_c-like_dom_sf"/>
</dbReference>
<evidence type="ECO:0000256" key="3">
    <source>
        <dbReference type="ARBA" id="ARBA00022723"/>
    </source>
</evidence>
<proteinExistence type="predicted"/>
<sequence>MPHRLAPLFLLLTLALTCLISSCTDQPDQPDPAVLVFSKTEGFRHESIGAGQEALRQLAKEKNFRADFTEDAGAFTEANLSGYQAVVFLNTTGDVLDPKQQETFERYIQAGGGYVGVHSATDTEYEWPWYGQLAGAYFLDHPSDPSNVQTGRFTVLDTDSWATAGMPEEFEWTDEFYSFRNLSDHVHPVLAIDETSYVGGKNPDFHPMSWYHEFDGGRAFYTALGHTPEAYTEPLFLNHLAAGLHYAMGGDNPKPLDFAQSRPEENRFTKVVLAEGLDEPMELTLLDEDRILFIERKGAVKLYHNSTGTLETIATLRVSTVYTNTKGETSVAEDGLLGLNKDPDFASNQHIYLFYSDPDTSANVLARFTMEGDELLLDSKKVMLTVPVQREECCHTAGSIAFDAEGNLYLSTGDNTNPHASNGYSPSDERPGRSPWDAQKSSANTNDLRGKVLRITPQPDGSYTIPAGNLFPEGTEKTRPEIYTMGHRNPFRISVDPHTGYLYWGDVGPDASDPDSTRGPAGHDEVGQARQAGNYGWPHFVGDNKAYHRYDFATGTSDEKWDPAAPVNASPNNTGLEQLPPAQEAFIWYPYGASQEFPLVGNGGRNAMAGPVYYHDDFVGAERAFPPYYDGKLLAYEWMRGWIMAVTMDESGDLVSMERFMPNTTFNNPMDMAFADNGDLYMLEYGSGWFSQNKDARLIRIEYNAGNRLPQAIATADKAGGTLPLSVTLSAEEVKDADDDPLSFRWTVTSENGYSQTFEGQEVDLTLDESGLYQATLTVDDGQGGTTTSSVDISAGNAVPKVQLVLSGASRSFYTPGTPIDYAVEVSDAEDGKLGQGIDPGSVVLTMDYLPEGYDQVAIARGHRGADAGAMASQGESLIGENDCISCHALEKESIGPTWRAVAARYQDDPEAKEYLTGKIIAGGSGVWGENAMAAHPDLPESDAARMVDYIMSLNTTASNDRRPLQGSYTPELPEGDAGQGVLLLRAAYRDRGARGLPPVQAEDVLVLRNANVGVHDYDATEKMRPLTTNGMKINLVDGSGAYLMLRAVHLAGLQALTVAAVAPKPRVNCVGGKVELRIDSPTGPLLGTSSFLEPSEEMSFEPSFLTVAIQSPSGITDGPHDLYLVFVNEDEPEGTPMVVVGTEFKMASGGAGQPSR</sequence>
<dbReference type="InterPro" id="IPR011041">
    <property type="entry name" value="Quinoprot_gluc/sorb_DH_b-prop"/>
</dbReference>
<comment type="caution">
    <text evidence="10">The sequence shown here is derived from an EMBL/GenBank/DDBJ whole genome shotgun (WGS) entry which is preliminary data.</text>
</comment>
<dbReference type="Pfam" id="PF06283">
    <property type="entry name" value="ThuA"/>
    <property type="match status" value="1"/>
</dbReference>
<dbReference type="CDD" id="cd04084">
    <property type="entry name" value="CBM6_xylanase-like"/>
    <property type="match status" value="1"/>
</dbReference>
<feature type="signal peptide" evidence="8">
    <location>
        <begin position="1"/>
        <end position="23"/>
    </location>
</feature>
<comment type="PTM">
    <text evidence="6">Binds 1 heme c group covalently per subunit.</text>
</comment>
<dbReference type="GO" id="GO:0005506">
    <property type="term" value="F:iron ion binding"/>
    <property type="evidence" value="ECO:0007669"/>
    <property type="project" value="InterPro"/>
</dbReference>
<dbReference type="RefSeq" id="WP_136460697.1">
    <property type="nucleotide sequence ID" value="NZ_SRSF01000015.1"/>
</dbReference>
<dbReference type="InterPro" id="IPR005084">
    <property type="entry name" value="CBM6"/>
</dbReference>
<dbReference type="Gene3D" id="2.60.120.260">
    <property type="entry name" value="Galactose-binding domain-like"/>
    <property type="match status" value="1"/>
</dbReference>
<dbReference type="PANTHER" id="PTHR40469:SF2">
    <property type="entry name" value="GALACTOSE-BINDING DOMAIN-LIKE SUPERFAMILY PROTEIN"/>
    <property type="match status" value="1"/>
</dbReference>
<reference evidence="10 11" key="1">
    <citation type="submission" date="2019-04" db="EMBL/GenBank/DDBJ databases">
        <title>Lewinella litorea sp. nov., isolated from a marine sand.</title>
        <authorList>
            <person name="Yoon J.-H."/>
        </authorList>
    </citation>
    <scope>NUCLEOTIDE SEQUENCE [LARGE SCALE GENOMIC DNA]</scope>
    <source>
        <strain evidence="10 11">HSMS-39</strain>
    </source>
</reference>
<evidence type="ECO:0000256" key="2">
    <source>
        <dbReference type="ARBA" id="ARBA00022617"/>
    </source>
</evidence>
<dbReference type="InterPro" id="IPR013783">
    <property type="entry name" value="Ig-like_fold"/>
</dbReference>
<dbReference type="AlphaFoldDB" id="A0A4S4N8E0"/>
<feature type="domain" description="Cytochrome c" evidence="9">
    <location>
        <begin position="870"/>
        <end position="955"/>
    </location>
</feature>
<dbReference type="Pfam" id="PF03422">
    <property type="entry name" value="CBM_6"/>
    <property type="match status" value="1"/>
</dbReference>
<dbReference type="GO" id="GO:0030246">
    <property type="term" value="F:carbohydrate binding"/>
    <property type="evidence" value="ECO:0007669"/>
    <property type="project" value="InterPro"/>
</dbReference>
<dbReference type="InterPro" id="IPR002324">
    <property type="entry name" value="Cyt_c_ID"/>
</dbReference>
<dbReference type="InterPro" id="IPR009056">
    <property type="entry name" value="Cyt_c-like_dom"/>
</dbReference>
<feature type="chain" id="PRO_5020380614" evidence="8">
    <location>
        <begin position="24"/>
        <end position="1157"/>
    </location>
</feature>
<dbReference type="InterPro" id="IPR000601">
    <property type="entry name" value="PKD_dom"/>
</dbReference>
<dbReference type="SUPFAM" id="SSF49299">
    <property type="entry name" value="PKD domain"/>
    <property type="match status" value="1"/>
</dbReference>
<dbReference type="PANTHER" id="PTHR40469">
    <property type="entry name" value="SECRETED GLYCOSYL HYDROLASE"/>
    <property type="match status" value="1"/>
</dbReference>
<dbReference type="CDD" id="cd00146">
    <property type="entry name" value="PKD"/>
    <property type="match status" value="1"/>
</dbReference>
<dbReference type="GO" id="GO:0009055">
    <property type="term" value="F:electron transfer activity"/>
    <property type="evidence" value="ECO:0007669"/>
    <property type="project" value="InterPro"/>
</dbReference>
<dbReference type="PROSITE" id="PS51257">
    <property type="entry name" value="PROKAR_LIPOPROTEIN"/>
    <property type="match status" value="1"/>
</dbReference>
<gene>
    <name evidence="10" type="ORF">E4021_17370</name>
</gene>
<dbReference type="Gene3D" id="3.40.50.880">
    <property type="match status" value="1"/>
</dbReference>
<dbReference type="GO" id="GO:0020037">
    <property type="term" value="F:heme binding"/>
    <property type="evidence" value="ECO:0007669"/>
    <property type="project" value="InterPro"/>
</dbReference>
<feature type="binding site" description="covalent" evidence="6">
    <location>
        <position position="888"/>
    </location>
    <ligand>
        <name>heme c</name>
        <dbReference type="ChEBI" id="CHEBI:61717"/>
    </ligand>
</feature>
<name>A0A4S4N8E0_9BACT</name>
<dbReference type="Gene3D" id="2.120.10.30">
    <property type="entry name" value="TolB, C-terminal domain"/>
    <property type="match status" value="1"/>
</dbReference>
<dbReference type="Pfam" id="PF00034">
    <property type="entry name" value="Cytochrom_C"/>
    <property type="match status" value="1"/>
</dbReference>
<keyword evidence="1" id="KW-0813">Transport</keyword>
<evidence type="ECO:0000256" key="8">
    <source>
        <dbReference type="SAM" id="SignalP"/>
    </source>
</evidence>
<keyword evidence="11" id="KW-1185">Reference proteome</keyword>
<dbReference type="Pfam" id="PF18911">
    <property type="entry name" value="PKD_4"/>
    <property type="match status" value="1"/>
</dbReference>
<keyword evidence="8" id="KW-0732">Signal</keyword>
<dbReference type="PROSITE" id="PS51007">
    <property type="entry name" value="CYTC"/>
    <property type="match status" value="1"/>
</dbReference>
<dbReference type="Proteomes" id="UP000308528">
    <property type="component" value="Unassembled WGS sequence"/>
</dbReference>
<keyword evidence="4" id="KW-0249">Electron transport</keyword>
<dbReference type="InterPro" id="IPR029062">
    <property type="entry name" value="Class_I_gatase-like"/>
</dbReference>
<dbReference type="InterPro" id="IPR029010">
    <property type="entry name" value="ThuA-like"/>
</dbReference>
<dbReference type="Gene3D" id="2.60.40.10">
    <property type="entry name" value="Immunoglobulins"/>
    <property type="match status" value="1"/>
</dbReference>
<dbReference type="SUPFAM" id="SSF50952">
    <property type="entry name" value="Soluble quinoprotein glucose dehydrogenase"/>
    <property type="match status" value="1"/>
</dbReference>
<accession>A0A4S4N8E0</accession>
<dbReference type="InterPro" id="IPR035986">
    <property type="entry name" value="PKD_dom_sf"/>
</dbReference>
<feature type="region of interest" description="Disordered" evidence="7">
    <location>
        <begin position="413"/>
        <end position="475"/>
    </location>
</feature>
<dbReference type="Pfam" id="PF07995">
    <property type="entry name" value="GSDH"/>
    <property type="match status" value="1"/>
</dbReference>
<feature type="binding site" description="covalent" evidence="6">
    <location>
        <position position="933"/>
    </location>
    <ligand>
        <name>heme c</name>
        <dbReference type="ChEBI" id="CHEBI:61717"/>
    </ligand>
</feature>
<keyword evidence="5 6" id="KW-0408">Iron</keyword>
<evidence type="ECO:0000256" key="7">
    <source>
        <dbReference type="SAM" id="MobiDB-lite"/>
    </source>
</evidence>